<name>A0A975WCA1_9RHOB</name>
<protein>
    <submittedName>
        <fullName evidence="1">Uncharacterized protein</fullName>
    </submittedName>
</protein>
<dbReference type="Proteomes" id="UP000182932">
    <property type="component" value="Unassembled WGS sequence"/>
</dbReference>
<gene>
    <name evidence="1" type="ORF">SAMN04487940_112119</name>
</gene>
<reference evidence="1 2" key="1">
    <citation type="submission" date="2016-10" db="EMBL/GenBank/DDBJ databases">
        <authorList>
            <person name="Varghese N."/>
            <person name="Submissions S."/>
        </authorList>
    </citation>
    <scope>NUCLEOTIDE SEQUENCE [LARGE SCALE GENOMIC DNA]</scope>
    <source>
        <strain evidence="1 2">FF3</strain>
    </source>
</reference>
<accession>A0A975WCA1</accession>
<sequence length="55" mass="6261">MDKETIEELKAAIKTLTHSTNVQCELMETLSARHSDLISEMKILRNVIEESSSKK</sequence>
<evidence type="ECO:0000313" key="2">
    <source>
        <dbReference type="Proteomes" id="UP000182932"/>
    </source>
</evidence>
<evidence type="ECO:0000313" key="1">
    <source>
        <dbReference type="EMBL" id="SEJ87788.1"/>
    </source>
</evidence>
<dbReference type="AlphaFoldDB" id="A0A975WCA1"/>
<dbReference type="GeneID" id="80821453"/>
<dbReference type="EMBL" id="FNYY01000012">
    <property type="protein sequence ID" value="SEJ87788.1"/>
    <property type="molecule type" value="Genomic_DNA"/>
</dbReference>
<dbReference type="RefSeq" id="WP_170850566.1">
    <property type="nucleotide sequence ID" value="NZ_FNYY01000012.1"/>
</dbReference>
<organism evidence="1 2">
    <name type="scientific">Marinovum algicola</name>
    <dbReference type="NCBI Taxonomy" id="42444"/>
    <lineage>
        <taxon>Bacteria</taxon>
        <taxon>Pseudomonadati</taxon>
        <taxon>Pseudomonadota</taxon>
        <taxon>Alphaproteobacteria</taxon>
        <taxon>Rhodobacterales</taxon>
        <taxon>Roseobacteraceae</taxon>
        <taxon>Marinovum</taxon>
    </lineage>
</organism>
<proteinExistence type="predicted"/>
<comment type="caution">
    <text evidence="1">The sequence shown here is derived from an EMBL/GenBank/DDBJ whole genome shotgun (WGS) entry which is preliminary data.</text>
</comment>
<keyword evidence="2" id="KW-1185">Reference proteome</keyword>